<reference evidence="1 2" key="1">
    <citation type="submission" date="2021-10" db="EMBL/GenBank/DDBJ databases">
        <title>Anaerobic single-cell dispensing facilitates the cultivation of human gut bacteria.</title>
        <authorList>
            <person name="Afrizal A."/>
        </authorList>
    </citation>
    <scope>NUCLEOTIDE SEQUENCE [LARGE SCALE GENOMIC DNA]</scope>
    <source>
        <strain evidence="1 2">CLA-AA-H232</strain>
    </source>
</reference>
<proteinExistence type="predicted"/>
<name>A0AAE3DX04_9FIRM</name>
<dbReference type="RefSeq" id="WP_147514045.1">
    <property type="nucleotide sequence ID" value="NZ_JAJEQM010000002.1"/>
</dbReference>
<evidence type="ECO:0000313" key="2">
    <source>
        <dbReference type="Proteomes" id="UP001198242"/>
    </source>
</evidence>
<dbReference type="Proteomes" id="UP001198242">
    <property type="component" value="Unassembled WGS sequence"/>
</dbReference>
<comment type="caution">
    <text evidence="1">The sequence shown here is derived from an EMBL/GenBank/DDBJ whole genome shotgun (WGS) entry which is preliminary data.</text>
</comment>
<keyword evidence="2" id="KW-1185">Reference proteome</keyword>
<gene>
    <name evidence="1" type="ORF">LKE05_02005</name>
</gene>
<evidence type="ECO:0000313" key="1">
    <source>
        <dbReference type="EMBL" id="MCC2209567.1"/>
    </source>
</evidence>
<organism evidence="1 2">
    <name type="scientific">Hominilimicola fabiformis</name>
    <dbReference type="NCBI Taxonomy" id="2885356"/>
    <lineage>
        <taxon>Bacteria</taxon>
        <taxon>Bacillati</taxon>
        <taxon>Bacillota</taxon>
        <taxon>Clostridia</taxon>
        <taxon>Eubacteriales</taxon>
        <taxon>Oscillospiraceae</taxon>
        <taxon>Hominilimicola</taxon>
    </lineage>
</organism>
<protein>
    <submittedName>
        <fullName evidence="1">Uncharacterized protein</fullName>
    </submittedName>
</protein>
<dbReference type="EMBL" id="JAJEQM010000002">
    <property type="protein sequence ID" value="MCC2209567.1"/>
    <property type="molecule type" value="Genomic_DNA"/>
</dbReference>
<sequence length="101" mass="11881">MKQVCSSKDLYINSNYIKHHIGNNHFTGQQQIVEYLKQGKCIASAAGRAKDIFTGKTINEELTFMTDGKYEWRSDIAYYVEKYNLRLSKDFEDYVLKKRKN</sequence>
<accession>A0AAE3DX04</accession>
<dbReference type="AlphaFoldDB" id="A0AAE3DX04"/>